<keyword evidence="5 6" id="KW-0472">Membrane</keyword>
<dbReference type="InterPro" id="IPR011701">
    <property type="entry name" value="MFS"/>
</dbReference>
<name>R1AS01_9FIRM</name>
<dbReference type="Gene3D" id="1.20.1250.20">
    <property type="entry name" value="MFS general substrate transporter like domains"/>
    <property type="match status" value="2"/>
</dbReference>
<dbReference type="SUPFAM" id="SSF103473">
    <property type="entry name" value="MFS general substrate transporter"/>
    <property type="match status" value="1"/>
</dbReference>
<keyword evidence="2" id="KW-0813">Transport</keyword>
<feature type="transmembrane region" description="Helical" evidence="6">
    <location>
        <begin position="356"/>
        <end position="378"/>
    </location>
</feature>
<feature type="transmembrane region" description="Helical" evidence="6">
    <location>
        <begin position="297"/>
        <end position="315"/>
    </location>
</feature>
<feature type="transmembrane region" description="Helical" evidence="6">
    <location>
        <begin position="327"/>
        <end position="350"/>
    </location>
</feature>
<protein>
    <recommendedName>
        <fullName evidence="7">Major facilitator superfamily (MFS) profile domain-containing protein</fullName>
    </recommendedName>
</protein>
<evidence type="ECO:0000256" key="6">
    <source>
        <dbReference type="SAM" id="Phobius"/>
    </source>
</evidence>
<evidence type="ECO:0000313" key="8">
    <source>
        <dbReference type="EMBL" id="EOC99917.1"/>
    </source>
</evidence>
<evidence type="ECO:0000256" key="3">
    <source>
        <dbReference type="ARBA" id="ARBA00022692"/>
    </source>
</evidence>
<gene>
    <name evidence="8" type="ORF">L21TH_2028</name>
</gene>
<feature type="transmembrane region" description="Helical" evidence="6">
    <location>
        <begin position="164"/>
        <end position="185"/>
    </location>
</feature>
<feature type="transmembrane region" description="Helical" evidence="6">
    <location>
        <begin position="138"/>
        <end position="158"/>
    </location>
</feature>
<feature type="transmembrane region" description="Helical" evidence="6">
    <location>
        <begin position="206"/>
        <end position="229"/>
    </location>
</feature>
<accession>R1AS01</accession>
<feature type="transmembrane region" description="Helical" evidence="6">
    <location>
        <begin position="7"/>
        <end position="23"/>
    </location>
</feature>
<dbReference type="Proteomes" id="UP000013378">
    <property type="component" value="Unassembled WGS sequence"/>
</dbReference>
<comment type="caution">
    <text evidence="8">The sequence shown here is derived from an EMBL/GenBank/DDBJ whole genome shotgun (WGS) entry which is preliminary data.</text>
</comment>
<sequence>MKKNKHILAIGFIFIIMILMAMTDNTRGVFIPEFKKAFQVEDTQMGIMIAACSLGYIISTYVGGILCEKVGQKKVMLTGFVFAIFSLLNLYISQNFIMLLAGLFFLNVGTSLMAIGINTLIPVLAVSFQAVLMNMIHFCYGAGATITQRAAGILLFSGVTWRNIYLMIGFLFLITLIGFILVKIPEPDKVEKDEKIDNKAIFKNKLVYFYMLALGLYVSAELATGNWFINFLKEVYKFNDNKSTFYSALFFGIFTVGRFLGGFVVEKFGRVKSVLVSLCISFIFYTSGLILGKDGVMIISISGLFFGIVFPTLVLTVSSVFKKNSAYITGIIITAASTINMIMNLIIGWLNDLIGIYTTYYLIPISLLVSALFTLLIYKNTKSILEN</sequence>
<comment type="subcellular location">
    <subcellularLocation>
        <location evidence="1">Cell membrane</location>
        <topology evidence="1">Multi-pass membrane protein</topology>
    </subcellularLocation>
</comment>
<keyword evidence="4 6" id="KW-1133">Transmembrane helix</keyword>
<evidence type="ECO:0000259" key="7">
    <source>
        <dbReference type="PROSITE" id="PS50850"/>
    </source>
</evidence>
<keyword evidence="9" id="KW-1185">Reference proteome</keyword>
<reference evidence="8 9" key="1">
    <citation type="journal article" date="2015" name="Geomicrobiol. J.">
        <title>Caldisalinibacter kiritimatiensis gen. nov., sp. nov., a moderately thermohalophilic thiosulfate-reducing bacterium from a hypersaline microbial mat.</title>
        <authorList>
            <person name="Ben Hania W."/>
            <person name="Joseph M."/>
            <person name="Fiebig A."/>
            <person name="Bunk B."/>
            <person name="Klenk H.-P."/>
            <person name="Fardeau M.-L."/>
            <person name="Spring S."/>
        </authorList>
    </citation>
    <scope>NUCLEOTIDE SEQUENCE [LARGE SCALE GENOMIC DNA]</scope>
    <source>
        <strain evidence="8 9">L21-TH-D2</strain>
    </source>
</reference>
<feature type="domain" description="Major facilitator superfamily (MFS) profile" evidence="7">
    <location>
        <begin position="9"/>
        <end position="382"/>
    </location>
</feature>
<evidence type="ECO:0000313" key="9">
    <source>
        <dbReference type="Proteomes" id="UP000013378"/>
    </source>
</evidence>
<dbReference type="PANTHER" id="PTHR23514:SF13">
    <property type="entry name" value="INNER MEMBRANE PROTEIN YBJJ"/>
    <property type="match status" value="1"/>
</dbReference>
<evidence type="ECO:0000256" key="1">
    <source>
        <dbReference type="ARBA" id="ARBA00004651"/>
    </source>
</evidence>
<keyword evidence="3 6" id="KW-0812">Transmembrane</keyword>
<evidence type="ECO:0000256" key="4">
    <source>
        <dbReference type="ARBA" id="ARBA00022989"/>
    </source>
</evidence>
<dbReference type="GO" id="GO:0005886">
    <property type="term" value="C:plasma membrane"/>
    <property type="evidence" value="ECO:0007669"/>
    <property type="project" value="UniProtKB-SubCell"/>
</dbReference>
<dbReference type="STRING" id="1304284.L21TH_2028"/>
<dbReference type="PANTHER" id="PTHR23514">
    <property type="entry name" value="BYPASS OF STOP CODON PROTEIN 6"/>
    <property type="match status" value="1"/>
</dbReference>
<proteinExistence type="predicted"/>
<feature type="transmembrane region" description="Helical" evidence="6">
    <location>
        <begin position="98"/>
        <end position="126"/>
    </location>
</feature>
<dbReference type="RefSeq" id="WP_006315401.1">
    <property type="nucleotide sequence ID" value="NZ_ARZA01000226.1"/>
</dbReference>
<dbReference type="EMBL" id="ARZA01000226">
    <property type="protein sequence ID" value="EOC99917.1"/>
    <property type="molecule type" value="Genomic_DNA"/>
</dbReference>
<dbReference type="GO" id="GO:0022857">
    <property type="term" value="F:transmembrane transporter activity"/>
    <property type="evidence" value="ECO:0007669"/>
    <property type="project" value="InterPro"/>
</dbReference>
<dbReference type="OrthoDB" id="1674556at2"/>
<dbReference type="InterPro" id="IPR020846">
    <property type="entry name" value="MFS_dom"/>
</dbReference>
<dbReference type="AlphaFoldDB" id="R1AS01"/>
<feature type="transmembrane region" description="Helical" evidence="6">
    <location>
        <begin position="75"/>
        <end position="92"/>
    </location>
</feature>
<evidence type="ECO:0000256" key="2">
    <source>
        <dbReference type="ARBA" id="ARBA00022448"/>
    </source>
</evidence>
<dbReference type="Pfam" id="PF07690">
    <property type="entry name" value="MFS_1"/>
    <property type="match status" value="1"/>
</dbReference>
<dbReference type="eggNOG" id="COG0738">
    <property type="taxonomic scope" value="Bacteria"/>
</dbReference>
<evidence type="ECO:0000256" key="5">
    <source>
        <dbReference type="ARBA" id="ARBA00023136"/>
    </source>
</evidence>
<organism evidence="8 9">
    <name type="scientific">Caldisalinibacter kiritimatiensis</name>
    <dbReference type="NCBI Taxonomy" id="1304284"/>
    <lineage>
        <taxon>Bacteria</taxon>
        <taxon>Bacillati</taxon>
        <taxon>Bacillota</taxon>
        <taxon>Tissierellia</taxon>
        <taxon>Tissierellales</taxon>
        <taxon>Thermohalobacteraceae</taxon>
        <taxon>Caldisalinibacter</taxon>
    </lineage>
</organism>
<dbReference type="InterPro" id="IPR051788">
    <property type="entry name" value="MFS_Transporter"/>
</dbReference>
<dbReference type="InterPro" id="IPR036259">
    <property type="entry name" value="MFS_trans_sf"/>
</dbReference>
<dbReference type="PROSITE" id="PS50850">
    <property type="entry name" value="MFS"/>
    <property type="match status" value="1"/>
</dbReference>
<feature type="transmembrane region" description="Helical" evidence="6">
    <location>
        <begin position="273"/>
        <end position="291"/>
    </location>
</feature>
<feature type="transmembrane region" description="Helical" evidence="6">
    <location>
        <begin position="43"/>
        <end position="63"/>
    </location>
</feature>
<feature type="transmembrane region" description="Helical" evidence="6">
    <location>
        <begin position="244"/>
        <end position="261"/>
    </location>
</feature>